<sequence length="2428" mass="270669">MYSGGPGQQRPPFSGNNQNNSPSPYNQSPSPNPNSNPQRPPYQQNPNVKDNPLVGPGETRFSMPDSRLPPSFGYPQETPGSNPNYSRMSAPLNQNSGYYSNQSNIDPNFNSPNPSSQSFGFPQAPPQNQPYSSQNNYNSYNNSNNSPNFNSNHSSMPSHDFYQSRPSGYNSNYPPSYRPNSGPSPGPSQRPDYRPNPGPNPGPGQQPDYRPNYGPNPGPNPGPSQRPDYRPNPGPGQRPDYRPNYGSNPGPNPGPGQRPDYRPNYGPNPGPNQRPDYRPNMGPNQRPPFNQGPSFNNGPHPMPSAMMPSPINTAAPMDNKFHSSQGQYGVQGGNIPMSSHSSNSSPTSKDENSANWALVKNNLVPSTAFVAGKTKGDSVYVIRSKQKEGVYIGMLSRGIGGAMVPYKDKVTIPKEYSILCGDDSKFKWVPMTGTFHPETKSITPVFGGRTTKGAPLFIAKRNKNGGDYVGSAGPTVPDGICYAYGQKLKAAKSAISEKKFTESYEICKDILDWESENYNALIFLGITCQNLEKFDESKEAYLSALKADSEQPLAWQGLYSLYEKTGNSNELISVSQTLYLKCMHSKNFAKAIALLKKELDIYKKSSDLNPQIHIWKTILQNVESLNLDDQQNKEEINAKLQSGWPSELESLENLCALIENENKSSIAREINKRRNRIDSPPINQLTVLVHQEFAIKSELYSFLEKKLALVQKPPIPFISSIHNTIKLIESDLATQTHEENAEYPLGKTLSKKLLLSDKNLLKTWSAYFREIFLKLSAEKIKNSPFFKQFNESESTTWTSKLFTALIVLIANSLSPEAHVLFIDLLDLNTNSPLLENLLIRYMSLFGTESATSASITKWANINDSDTLKSFIAESNNLNAKESGILSGFWSYKSVFSEYSDFLQKIKNENSIEAINSSTKLFEAIEKCESLFSTNLNQFKSMIYLGLGSSYISLGKNYFERAKKMLHKSIDFKVEDSFPDATIALSGILSKQGFVDSAIDLLEKNISLFEKLVEFNPQKQMKSAELTGALGELFLAKGDIEKSSELIQKALKTFPDWLEGKIAMGDIYWSIYSSSKDPKFFNLSFREYIGAAKINPSNDIPFVKLGSWYEHVLEVAKADKGSPETIKLNFEKAKGCYTKAFTINPGNPKALRGTVKFNIDKLSSEADENSLNISNILKQSLGDNPNQMWAWKQLGLIQLNIFNDHLGSIKSFVNAIKFSTKYFESDLIDILSISYEGLAESFMKCGKFSSAIGSAVMAKNILFFDEESIKSSKVVFGLDFKNLESTWFKDELLAKRASILSLLGDIYFYSGEYLLAIENYNSAKDISADLSKNDLFEDALSKYNDQSRISLSKNLLKKINFSLTRCLLRFAEDYNKRGMHGRSKSLTFQVIQLCFEQIQNNKEASLNFPSSLWALIRDSCFLLLSENNILQQNVTVDDQNGSGVLNSSSGGFFSDCKGIIKEAFTILHNSIPIEGSSNKFSQDIGEIREEVGEEINPLYILFHLEKDYFKSIINIETFSNEMNLDLEIEHCIRLAIISSMMMIVNATNIELAAASWTSLGRCYYYQYSIRNTFSVINNSSFFVLPPKPANSTSNIVLKTVEFCKIAEDPGLADDNYISILNRGFICAKAALQLLPTNSDPILLLSITAFRLKLFKLAQHGFIILILMSKNNPHYWSALGGFYLSLGYSTLASKCFDKAVASDPENSYGFYGLGILNLFSLGNIEKGVSFLKHTLEISETTNFGATMAMGSILFQKPEMCTESNMATAIFNLKKASEQNCSSPIFSNMLGILLERNGEHILAKEAFQRSYECFESQNSNFELRDLLYKMVCADLYPKGLNSSEFDVLYISASQPTSFKKSLLLTNFKKYNSLREIIDLYSLGVDSSDENISEEIINEAVNILLYKLQLSALDGFARNSLAVNEFTSAIQSFSVLFENTSFDEADLSNAQVSDISGVLYHFYLSVALGKSLFFNMDYAESLSQFKLALQLAESLVSTDSSLLFYKLDLDVMIAQALWSLNTPEHQSLAFNHLESLINSSNTLSGLSLILISKKASYLTFESVTMILKTFLTISIGLQMEVQIENVLYLAKSVPINQLIASELPLIISFAFILLAGDFSNGRRYLEKLLIKKPSNEKIWLYLGCFYFYSGIANHDLFKQAFYCFSAALEFAERFPKSNMLFQKTVNSSQIPNNKKLDLDTQKHSLKGLMYSSLLGVSISCLFVNDLLKGLGCGENSSEFNLDNFSKDNLGLSNYPTDLETETHVPPNTFGNSNKKTALASKQLDGSTPELVSSFPRNGTALSDELHDLPASKKIVSKARFSSAKAIYINPGKQAAWSAYTLANVYHYDSLRKYVSEFGSKKGANNTLQNLIKQTSLLEFVVKENLQFSSKQHNSNLDRFRESKQTSLSEGLIPSILLHVFDANSETLVALLG</sequence>
<feature type="compositionally biased region" description="Low complexity" evidence="4">
    <location>
        <begin position="93"/>
        <end position="122"/>
    </location>
</feature>
<dbReference type="SMART" id="SM00028">
    <property type="entry name" value="TPR"/>
    <property type="match status" value="8"/>
</dbReference>
<feature type="compositionally biased region" description="Low complexity" evidence="4">
    <location>
        <begin position="129"/>
        <end position="158"/>
    </location>
</feature>
<dbReference type="GO" id="GO:0006401">
    <property type="term" value="P:RNA catabolic process"/>
    <property type="evidence" value="ECO:0007669"/>
    <property type="project" value="InterPro"/>
</dbReference>
<gene>
    <name evidence="5" type="ORF">BB560_000705</name>
</gene>
<keyword evidence="1" id="KW-0677">Repeat</keyword>
<reference evidence="5 6" key="1">
    <citation type="journal article" date="2018" name="MBio">
        <title>Comparative Genomics Reveals the Core Gene Toolbox for the Fungus-Insect Symbiosis.</title>
        <authorList>
            <person name="Wang Y."/>
            <person name="Stata M."/>
            <person name="Wang W."/>
            <person name="Stajich J.E."/>
            <person name="White M.M."/>
            <person name="Moncalvo J.M."/>
        </authorList>
    </citation>
    <scope>NUCLEOTIDE SEQUENCE [LARGE SCALE GENOMIC DNA]</scope>
    <source>
        <strain evidence="5 6">SC-DP-2</strain>
    </source>
</reference>
<dbReference type="InterPro" id="IPR006616">
    <property type="entry name" value="DM9_repeat"/>
</dbReference>
<evidence type="ECO:0000313" key="6">
    <source>
        <dbReference type="Proteomes" id="UP000245609"/>
    </source>
</evidence>
<dbReference type="OrthoDB" id="421075at2759"/>
<evidence type="ECO:0000256" key="2">
    <source>
        <dbReference type="ARBA" id="ARBA00022803"/>
    </source>
</evidence>
<protein>
    <recommendedName>
        <fullName evidence="7">TPR-like protein</fullName>
    </recommendedName>
</protein>
<feature type="compositionally biased region" description="Low complexity" evidence="4">
    <location>
        <begin position="16"/>
        <end position="29"/>
    </location>
</feature>
<name>A0A2T9ZJM3_9FUNG</name>
<evidence type="ECO:0000256" key="4">
    <source>
        <dbReference type="SAM" id="MobiDB-lite"/>
    </source>
</evidence>
<dbReference type="InterPro" id="IPR019734">
    <property type="entry name" value="TPR_rpt"/>
</dbReference>
<dbReference type="Proteomes" id="UP000245609">
    <property type="component" value="Unassembled WGS sequence"/>
</dbReference>
<feature type="region of interest" description="Disordered" evidence="4">
    <location>
        <begin position="1"/>
        <end position="352"/>
    </location>
</feature>
<organism evidence="5 6">
    <name type="scientific">Smittium megazygosporum</name>
    <dbReference type="NCBI Taxonomy" id="133381"/>
    <lineage>
        <taxon>Eukaryota</taxon>
        <taxon>Fungi</taxon>
        <taxon>Fungi incertae sedis</taxon>
        <taxon>Zoopagomycota</taxon>
        <taxon>Kickxellomycotina</taxon>
        <taxon>Harpellomycetes</taxon>
        <taxon>Harpellales</taxon>
        <taxon>Legeriomycetaceae</taxon>
        <taxon>Smittium</taxon>
    </lineage>
</organism>
<dbReference type="Gene3D" id="1.25.40.10">
    <property type="entry name" value="Tetratricopeptide repeat domain"/>
    <property type="match status" value="5"/>
</dbReference>
<dbReference type="PANTHER" id="PTHR15704:SF7">
    <property type="entry name" value="SUPERKILLER COMPLEX PROTEIN 3"/>
    <property type="match status" value="1"/>
</dbReference>
<feature type="compositionally biased region" description="Pro residues" evidence="4">
    <location>
        <begin position="182"/>
        <end position="204"/>
    </location>
</feature>
<dbReference type="GO" id="GO:0055087">
    <property type="term" value="C:Ski complex"/>
    <property type="evidence" value="ECO:0007669"/>
    <property type="project" value="InterPro"/>
</dbReference>
<feature type="compositionally biased region" description="Low complexity" evidence="4">
    <location>
        <begin position="338"/>
        <end position="347"/>
    </location>
</feature>
<feature type="compositionally biased region" description="Polar residues" evidence="4">
    <location>
        <begin position="78"/>
        <end position="87"/>
    </location>
</feature>
<dbReference type="STRING" id="133381.A0A2T9ZJM3"/>
<dbReference type="PANTHER" id="PTHR15704">
    <property type="entry name" value="SUPERKILLER 3 PROTEIN-RELATED"/>
    <property type="match status" value="1"/>
</dbReference>
<keyword evidence="2 3" id="KW-0802">TPR repeat</keyword>
<dbReference type="Pfam" id="PF13181">
    <property type="entry name" value="TPR_8"/>
    <property type="match status" value="2"/>
</dbReference>
<accession>A0A2T9ZJM3</accession>
<keyword evidence="6" id="KW-1185">Reference proteome</keyword>
<feature type="repeat" description="TPR" evidence="3">
    <location>
        <begin position="1023"/>
        <end position="1056"/>
    </location>
</feature>
<feature type="compositionally biased region" description="Pro residues" evidence="4">
    <location>
        <begin position="214"/>
        <end position="236"/>
    </location>
</feature>
<dbReference type="InterPro" id="IPR011990">
    <property type="entry name" value="TPR-like_helical_dom_sf"/>
</dbReference>
<proteinExistence type="predicted"/>
<evidence type="ECO:0000256" key="3">
    <source>
        <dbReference type="PROSITE-ProRule" id="PRU00339"/>
    </source>
</evidence>
<feature type="compositionally biased region" description="Pro residues" evidence="4">
    <location>
        <begin position="30"/>
        <end position="40"/>
    </location>
</feature>
<dbReference type="SUPFAM" id="SSF48452">
    <property type="entry name" value="TPR-like"/>
    <property type="match status" value="4"/>
</dbReference>
<evidence type="ECO:0008006" key="7">
    <source>
        <dbReference type="Google" id="ProtNLM"/>
    </source>
</evidence>
<dbReference type="PROSITE" id="PS50005">
    <property type="entry name" value="TPR"/>
    <property type="match status" value="3"/>
</dbReference>
<comment type="caution">
    <text evidence="5">The sequence shown here is derived from an EMBL/GenBank/DDBJ whole genome shotgun (WGS) entry which is preliminary data.</text>
</comment>
<feature type="compositionally biased region" description="Polar residues" evidence="4">
    <location>
        <begin position="164"/>
        <end position="181"/>
    </location>
</feature>
<dbReference type="EMBL" id="MBFS01000079">
    <property type="protein sequence ID" value="PVV04781.1"/>
    <property type="molecule type" value="Genomic_DNA"/>
</dbReference>
<dbReference type="InterPro" id="IPR039226">
    <property type="entry name" value="Ski3/TTC37"/>
</dbReference>
<feature type="repeat" description="TPR" evidence="3">
    <location>
        <begin position="1671"/>
        <end position="1704"/>
    </location>
</feature>
<dbReference type="Pfam" id="PF11901">
    <property type="entry name" value="DM9"/>
    <property type="match status" value="1"/>
</dbReference>
<feature type="compositionally biased region" description="Polar residues" evidence="4">
    <location>
        <begin position="287"/>
        <end position="297"/>
    </location>
</feature>
<evidence type="ECO:0000313" key="5">
    <source>
        <dbReference type="EMBL" id="PVV04781.1"/>
    </source>
</evidence>
<feature type="repeat" description="TPR" evidence="3">
    <location>
        <begin position="1296"/>
        <end position="1329"/>
    </location>
</feature>
<evidence type="ECO:0000256" key="1">
    <source>
        <dbReference type="ARBA" id="ARBA00022737"/>
    </source>
</evidence>